<sequence length="83" mass="8841">MTNGGAAYTHACRTHTHSPPAVRERDEDTSLDASEVLGSLVSSQEGWGPHSEHVGASPRVPEREREGKGLPVPKPKPTATLMS</sequence>
<comment type="caution">
    <text evidence="2">The sequence shown here is derived from an EMBL/GenBank/DDBJ whole genome shotgun (WGS) entry which is preliminary data.</text>
</comment>
<reference evidence="2 3" key="1">
    <citation type="journal article" date="2015" name="Sci. Rep.">
        <title>Chromosome-level genome map provides insights into diverse defense mechanisms in the medicinal fungus Ganoderma sinense.</title>
        <authorList>
            <person name="Zhu Y."/>
            <person name="Xu J."/>
            <person name="Sun C."/>
            <person name="Zhou S."/>
            <person name="Xu H."/>
            <person name="Nelson D.R."/>
            <person name="Qian J."/>
            <person name="Song J."/>
            <person name="Luo H."/>
            <person name="Xiang L."/>
            <person name="Li Y."/>
            <person name="Xu Z."/>
            <person name="Ji A."/>
            <person name="Wang L."/>
            <person name="Lu S."/>
            <person name="Hayward A."/>
            <person name="Sun W."/>
            <person name="Li X."/>
            <person name="Schwartz D.C."/>
            <person name="Wang Y."/>
            <person name="Chen S."/>
        </authorList>
    </citation>
    <scope>NUCLEOTIDE SEQUENCE [LARGE SCALE GENOMIC DNA]</scope>
    <source>
        <strain evidence="2 3">ZZ0214-1</strain>
    </source>
</reference>
<feature type="region of interest" description="Disordered" evidence="1">
    <location>
        <begin position="1"/>
        <end position="83"/>
    </location>
</feature>
<name>A0A2G8S7K8_9APHY</name>
<dbReference type="EMBL" id="AYKW01000018">
    <property type="protein sequence ID" value="PIL29760.1"/>
    <property type="molecule type" value="Genomic_DNA"/>
</dbReference>
<protein>
    <submittedName>
        <fullName evidence="2">Uncharacterized protein</fullName>
    </submittedName>
</protein>
<keyword evidence="3" id="KW-1185">Reference proteome</keyword>
<dbReference type="AlphaFoldDB" id="A0A2G8S7K8"/>
<evidence type="ECO:0000313" key="3">
    <source>
        <dbReference type="Proteomes" id="UP000230002"/>
    </source>
</evidence>
<organism evidence="2 3">
    <name type="scientific">Ganoderma sinense ZZ0214-1</name>
    <dbReference type="NCBI Taxonomy" id="1077348"/>
    <lineage>
        <taxon>Eukaryota</taxon>
        <taxon>Fungi</taxon>
        <taxon>Dikarya</taxon>
        <taxon>Basidiomycota</taxon>
        <taxon>Agaricomycotina</taxon>
        <taxon>Agaricomycetes</taxon>
        <taxon>Polyporales</taxon>
        <taxon>Polyporaceae</taxon>
        <taxon>Ganoderma</taxon>
    </lineage>
</organism>
<proteinExistence type="predicted"/>
<evidence type="ECO:0000313" key="2">
    <source>
        <dbReference type="EMBL" id="PIL29760.1"/>
    </source>
</evidence>
<evidence type="ECO:0000256" key="1">
    <source>
        <dbReference type="SAM" id="MobiDB-lite"/>
    </source>
</evidence>
<gene>
    <name evidence="2" type="ORF">GSI_07965</name>
</gene>
<dbReference type="Proteomes" id="UP000230002">
    <property type="component" value="Unassembled WGS sequence"/>
</dbReference>
<accession>A0A2G8S7K8</accession>